<dbReference type="PANTHER" id="PTHR44307">
    <property type="entry name" value="PHOSPHOETHANOLAMINE METHYLTRANSFERASE"/>
    <property type="match status" value="1"/>
</dbReference>
<gene>
    <name evidence="6" type="ORF">FG87_04710</name>
</gene>
<evidence type="ECO:0000313" key="7">
    <source>
        <dbReference type="Proteomes" id="UP000031364"/>
    </source>
</evidence>
<protein>
    <submittedName>
        <fullName evidence="6">Methyltransferase type 11</fullName>
    </submittedName>
</protein>
<evidence type="ECO:0000256" key="1">
    <source>
        <dbReference type="ARBA" id="ARBA00005189"/>
    </source>
</evidence>
<evidence type="ECO:0000256" key="2">
    <source>
        <dbReference type="ARBA" id="ARBA00022603"/>
    </source>
</evidence>
<dbReference type="GO" id="GO:0032259">
    <property type="term" value="P:methylation"/>
    <property type="evidence" value="ECO:0007669"/>
    <property type="project" value="UniProtKB-KW"/>
</dbReference>
<proteinExistence type="predicted"/>
<dbReference type="Pfam" id="PF13847">
    <property type="entry name" value="Methyltransf_31"/>
    <property type="match status" value="1"/>
</dbReference>
<sequence>MTTADFDPVSFKRTQRANWNAISDGWMSCAADFERGGAPVTARLLELAGVRPGQRVLDVGTGTGEPALSAAAVVGSTGAVVGIDLAPEMISRARQRARGLDNVEFAVGDVESLEFPAASFDVVLSRWGLMFAVDHVETFRALARVLVPGGLFAAAVWAVPGSEVPMMSLAFQVLSRRLELPPAPPGTPGPFSMGDPQALAAEVTKAGFTDVEVTPFRVPFVLESPQHYIEFSKVVSPPGLKTMLREKFGSADDPETWTAVGEAVEPYRTSAGEIALPSKALLVRAVAPIG</sequence>
<keyword evidence="3" id="KW-0808">Transferase</keyword>
<dbReference type="EMBL" id="JNFP01000004">
    <property type="protein sequence ID" value="KIA66106.1"/>
    <property type="molecule type" value="Genomic_DNA"/>
</dbReference>
<dbReference type="PANTHER" id="PTHR44307:SF2">
    <property type="entry name" value="PHOSPHOETHANOLAMINE METHYLTRANSFERASE ISOFORM X1"/>
    <property type="match status" value="1"/>
</dbReference>
<dbReference type="CDD" id="cd02440">
    <property type="entry name" value="AdoMet_MTases"/>
    <property type="match status" value="1"/>
</dbReference>
<evidence type="ECO:0000259" key="5">
    <source>
        <dbReference type="Pfam" id="PF13847"/>
    </source>
</evidence>
<organism evidence="6 7">
    <name type="scientific">Nocardia vulneris</name>
    <dbReference type="NCBI Taxonomy" id="1141657"/>
    <lineage>
        <taxon>Bacteria</taxon>
        <taxon>Bacillati</taxon>
        <taxon>Actinomycetota</taxon>
        <taxon>Actinomycetes</taxon>
        <taxon>Mycobacteriales</taxon>
        <taxon>Nocardiaceae</taxon>
        <taxon>Nocardia</taxon>
    </lineage>
</organism>
<dbReference type="InterPro" id="IPR025714">
    <property type="entry name" value="Methyltranfer_dom"/>
</dbReference>
<keyword evidence="2 6" id="KW-0489">Methyltransferase</keyword>
<dbReference type="Gene3D" id="3.40.50.150">
    <property type="entry name" value="Vaccinia Virus protein VP39"/>
    <property type="match status" value="1"/>
</dbReference>
<comment type="pathway">
    <text evidence="1">Lipid metabolism.</text>
</comment>
<dbReference type="GO" id="GO:0008168">
    <property type="term" value="F:methyltransferase activity"/>
    <property type="evidence" value="ECO:0007669"/>
    <property type="project" value="UniProtKB-KW"/>
</dbReference>
<reference evidence="6 7" key="1">
    <citation type="journal article" date="2014" name="Int. J. Syst. Evol. Microbiol.">
        <title>Nocardia vulneris sp. nov., isolated from wounds of human patients in North America.</title>
        <authorList>
            <person name="Lasker B.A."/>
            <person name="Bell M."/>
            <person name="Klenk H.P."/>
            <person name="Sproer C."/>
            <person name="Schumann C."/>
            <person name="Schumann P."/>
            <person name="Brown J.M."/>
        </authorList>
    </citation>
    <scope>NUCLEOTIDE SEQUENCE [LARGE SCALE GENOMIC DNA]</scope>
    <source>
        <strain evidence="6 7">W9851</strain>
    </source>
</reference>
<comment type="pathway">
    <text evidence="4">Phospholipid metabolism.</text>
</comment>
<evidence type="ECO:0000313" key="6">
    <source>
        <dbReference type="EMBL" id="KIA66106.1"/>
    </source>
</evidence>
<accession>A0ABR4ZLE4</accession>
<comment type="caution">
    <text evidence="6">The sequence shown here is derived from an EMBL/GenBank/DDBJ whole genome shotgun (WGS) entry which is preliminary data.</text>
</comment>
<dbReference type="Proteomes" id="UP000031364">
    <property type="component" value="Unassembled WGS sequence"/>
</dbReference>
<dbReference type="InterPro" id="IPR029063">
    <property type="entry name" value="SAM-dependent_MTases_sf"/>
</dbReference>
<keyword evidence="7" id="KW-1185">Reference proteome</keyword>
<evidence type="ECO:0000256" key="3">
    <source>
        <dbReference type="ARBA" id="ARBA00022679"/>
    </source>
</evidence>
<dbReference type="SUPFAM" id="SSF53335">
    <property type="entry name" value="S-adenosyl-L-methionine-dependent methyltransferases"/>
    <property type="match status" value="1"/>
</dbReference>
<feature type="domain" description="Methyltransferase" evidence="5">
    <location>
        <begin position="53"/>
        <end position="154"/>
    </location>
</feature>
<name>A0ABR4ZLE4_9NOCA</name>
<dbReference type="RefSeq" id="WP_043665084.1">
    <property type="nucleotide sequence ID" value="NZ_BDCI01000002.1"/>
</dbReference>
<evidence type="ECO:0000256" key="4">
    <source>
        <dbReference type="ARBA" id="ARBA00025707"/>
    </source>
</evidence>